<organism evidence="1 2">
    <name type="scientific">Cohnella faecalis</name>
    <dbReference type="NCBI Taxonomy" id="2315694"/>
    <lineage>
        <taxon>Bacteria</taxon>
        <taxon>Bacillati</taxon>
        <taxon>Bacillota</taxon>
        <taxon>Bacilli</taxon>
        <taxon>Bacillales</taxon>
        <taxon>Paenibacillaceae</taxon>
        <taxon>Cohnella</taxon>
    </lineage>
</organism>
<dbReference type="EMBL" id="QXJM01000039">
    <property type="protein sequence ID" value="RIE02819.1"/>
    <property type="molecule type" value="Genomic_DNA"/>
</dbReference>
<protein>
    <submittedName>
        <fullName evidence="1">Uncharacterized protein</fullName>
    </submittedName>
</protein>
<evidence type="ECO:0000313" key="1">
    <source>
        <dbReference type="EMBL" id="RIE02819.1"/>
    </source>
</evidence>
<dbReference type="RefSeq" id="WP_119150852.1">
    <property type="nucleotide sequence ID" value="NZ_JBHSOV010000035.1"/>
</dbReference>
<reference evidence="1 2" key="1">
    <citation type="submission" date="2018-09" db="EMBL/GenBank/DDBJ databases">
        <title>Cohnella cavernae sp. nov., isolated from a karst cave.</title>
        <authorList>
            <person name="Zhu H."/>
        </authorList>
    </citation>
    <scope>NUCLEOTIDE SEQUENCE [LARGE SCALE GENOMIC DNA]</scope>
    <source>
        <strain evidence="1 2">K2E09-144</strain>
    </source>
</reference>
<proteinExistence type="predicted"/>
<evidence type="ECO:0000313" key="2">
    <source>
        <dbReference type="Proteomes" id="UP000266340"/>
    </source>
</evidence>
<dbReference type="AlphaFoldDB" id="A0A398CNJ3"/>
<sequence>MEDEHDINQQLYAAAERMKNSITRLQASCRHLSLSAYESPLRMLLAETETMLLRTKPRKAMAPAPYAGYGKTIALPAKGTFTLFFPSPTLPESMFTKGTTITRR</sequence>
<keyword evidence="2" id="KW-1185">Reference proteome</keyword>
<comment type="caution">
    <text evidence="1">The sequence shown here is derived from an EMBL/GenBank/DDBJ whole genome shotgun (WGS) entry which is preliminary data.</text>
</comment>
<name>A0A398CNJ3_9BACL</name>
<gene>
    <name evidence="1" type="ORF">D3H35_19495</name>
</gene>
<dbReference type="Proteomes" id="UP000266340">
    <property type="component" value="Unassembled WGS sequence"/>
</dbReference>
<accession>A0A398CNJ3</accession>